<protein>
    <submittedName>
        <fullName evidence="1">Uncharacterized protein</fullName>
    </submittedName>
</protein>
<evidence type="ECO:0000313" key="2">
    <source>
        <dbReference type="Proteomes" id="UP000325433"/>
    </source>
</evidence>
<accession>A0A5N6W1I0</accession>
<dbReference type="EMBL" id="ML738318">
    <property type="protein sequence ID" value="KAE8314482.1"/>
    <property type="molecule type" value="Genomic_DNA"/>
</dbReference>
<gene>
    <name evidence="1" type="ORF">BDV41DRAFT_533670</name>
</gene>
<reference evidence="2" key="1">
    <citation type="submission" date="2019-04" db="EMBL/GenBank/DDBJ databases">
        <title>Friends and foes A comparative genomics studyof 23 Aspergillus species from section Flavi.</title>
        <authorList>
            <consortium name="DOE Joint Genome Institute"/>
            <person name="Kjaerbolling I."/>
            <person name="Vesth T."/>
            <person name="Frisvad J.C."/>
            <person name="Nybo J.L."/>
            <person name="Theobald S."/>
            <person name="Kildgaard S."/>
            <person name="Isbrandt T."/>
            <person name="Kuo A."/>
            <person name="Sato A."/>
            <person name="Lyhne E.K."/>
            <person name="Kogle M.E."/>
            <person name="Wiebenga A."/>
            <person name="Kun R.S."/>
            <person name="Lubbers R.J."/>
            <person name="Makela M.R."/>
            <person name="Barry K."/>
            <person name="Chovatia M."/>
            <person name="Clum A."/>
            <person name="Daum C."/>
            <person name="Haridas S."/>
            <person name="He G."/>
            <person name="LaButti K."/>
            <person name="Lipzen A."/>
            <person name="Mondo S."/>
            <person name="Riley R."/>
            <person name="Salamov A."/>
            <person name="Simmons B.A."/>
            <person name="Magnuson J.K."/>
            <person name="Henrissat B."/>
            <person name="Mortensen U.H."/>
            <person name="Larsen T.O."/>
            <person name="Devries R.P."/>
            <person name="Grigoriev I.V."/>
            <person name="Machida M."/>
            <person name="Baker S.E."/>
            <person name="Andersen M.R."/>
        </authorList>
    </citation>
    <scope>NUCLEOTIDE SEQUENCE [LARGE SCALE GENOMIC DNA]</scope>
    <source>
        <strain evidence="2">CBS 130015</strain>
    </source>
</reference>
<evidence type="ECO:0000313" key="1">
    <source>
        <dbReference type="EMBL" id="KAE8314482.1"/>
    </source>
</evidence>
<keyword evidence="2" id="KW-1185">Reference proteome</keyword>
<dbReference type="AlphaFoldDB" id="A0A5N6W1I0"/>
<name>A0A5N6W1I0_9EURO</name>
<sequence length="87" mass="9569">MRRAPSVACSRIVGACLSTWGPKAAPSLRQRNFFRYPLVHHCEAGLSVSNLVPLILRRKATLTLLLSTPLLPRAKIPRPHYGAGPED</sequence>
<organism evidence="1 2">
    <name type="scientific">Aspergillus transmontanensis</name>
    <dbReference type="NCBI Taxonomy" id="1034304"/>
    <lineage>
        <taxon>Eukaryota</taxon>
        <taxon>Fungi</taxon>
        <taxon>Dikarya</taxon>
        <taxon>Ascomycota</taxon>
        <taxon>Pezizomycotina</taxon>
        <taxon>Eurotiomycetes</taxon>
        <taxon>Eurotiomycetidae</taxon>
        <taxon>Eurotiales</taxon>
        <taxon>Aspergillaceae</taxon>
        <taxon>Aspergillus</taxon>
        <taxon>Aspergillus subgen. Circumdati</taxon>
    </lineage>
</organism>
<proteinExistence type="predicted"/>
<dbReference type="Proteomes" id="UP000325433">
    <property type="component" value="Unassembled WGS sequence"/>
</dbReference>